<dbReference type="PANTHER" id="PTHR47642">
    <property type="entry name" value="ATP-DEPENDENT DNA HELICASE"/>
    <property type="match status" value="1"/>
</dbReference>
<proteinExistence type="inferred from homology"/>
<keyword evidence="1 9" id="KW-0547">Nucleotide-binding</keyword>
<dbReference type="InterPro" id="IPR049163">
    <property type="entry name" value="Pif1-like_2B_dom"/>
</dbReference>
<comment type="similarity">
    <text evidence="9">Belongs to the helicase family.</text>
</comment>
<keyword evidence="7 9" id="KW-0234">DNA repair</keyword>
<gene>
    <name evidence="13" type="primary">LOC106814381</name>
</gene>
<evidence type="ECO:0000256" key="9">
    <source>
        <dbReference type="RuleBase" id="RU363044"/>
    </source>
</evidence>
<evidence type="ECO:0000256" key="7">
    <source>
        <dbReference type="ARBA" id="ARBA00023204"/>
    </source>
</evidence>
<organism evidence="12 13">
    <name type="scientific">Priapulus caudatus</name>
    <name type="common">Priapulid worm</name>
    <dbReference type="NCBI Taxonomy" id="37621"/>
    <lineage>
        <taxon>Eukaryota</taxon>
        <taxon>Metazoa</taxon>
        <taxon>Ecdysozoa</taxon>
        <taxon>Scalidophora</taxon>
        <taxon>Priapulida</taxon>
        <taxon>Priapulimorpha</taxon>
        <taxon>Priapulimorphida</taxon>
        <taxon>Priapulidae</taxon>
        <taxon>Priapulus</taxon>
    </lineage>
</organism>
<feature type="domain" description="DNA helicase Pif1-like DEAD-box helicase" evidence="10">
    <location>
        <begin position="29"/>
        <end position="116"/>
    </location>
</feature>
<dbReference type="InterPro" id="IPR051055">
    <property type="entry name" value="PIF1_helicase"/>
</dbReference>
<dbReference type="InterPro" id="IPR010285">
    <property type="entry name" value="DNA_helicase_pif1-like_DEAD"/>
</dbReference>
<evidence type="ECO:0000256" key="8">
    <source>
        <dbReference type="ARBA" id="ARBA00023235"/>
    </source>
</evidence>
<protein>
    <recommendedName>
        <fullName evidence="9">ATP-dependent DNA helicase</fullName>
        <ecNumber evidence="9">5.6.2.3</ecNumber>
    </recommendedName>
</protein>
<feature type="domain" description="DNA helicase Pif1-like 2B" evidence="11">
    <location>
        <begin position="198"/>
        <end position="231"/>
    </location>
</feature>
<evidence type="ECO:0000256" key="2">
    <source>
        <dbReference type="ARBA" id="ARBA00022763"/>
    </source>
</evidence>
<dbReference type="Gene3D" id="3.40.50.300">
    <property type="entry name" value="P-loop containing nucleotide triphosphate hydrolases"/>
    <property type="match status" value="1"/>
</dbReference>
<dbReference type="SUPFAM" id="SSF52540">
    <property type="entry name" value="P-loop containing nucleoside triphosphate hydrolases"/>
    <property type="match status" value="1"/>
</dbReference>
<evidence type="ECO:0000256" key="3">
    <source>
        <dbReference type="ARBA" id="ARBA00022801"/>
    </source>
</evidence>
<keyword evidence="8" id="KW-0413">Isomerase</keyword>
<evidence type="ECO:0000256" key="1">
    <source>
        <dbReference type="ARBA" id="ARBA00022741"/>
    </source>
</evidence>
<name>A0ABM1EPQ5_PRICU</name>
<dbReference type="Pfam" id="PF05970">
    <property type="entry name" value="PIF1"/>
    <property type="match status" value="1"/>
</dbReference>
<dbReference type="Pfam" id="PF21530">
    <property type="entry name" value="Pif1_2B_dom"/>
    <property type="match status" value="1"/>
</dbReference>
<sequence length="379" mass="42284">MVSQKSMLFSEEQQLCIDIASKGHNLAILGQAGTDEISMLSANMLSQVEFICRTVRDSGRYFGGLQVIASGDFYQLPPVPNVLNQDQGSFAFQGPVWKEVFPHKVILMEVVRQSEPFLIQTIQQAAAGHLTDESVAIIKSLARPLPTPTAAEKSVKLFSLNHQVDKYNRDCLQELPGELKVYDSEDNGEEKHLKTLKAPKTLCLKAKCPVMLVRNFSDELVNGSRGIVEKFEDSAVTVKFENPSMTVRLTRTKFSGLNILIEYQNSSELTKATLLFLVYDPVQKVDIASRLQLPLVPCYAITIHKAQGMTLDRVEIDCRGIFKSGQLGVALGRVKSSEGLRVVNFARRHVPPQPACLDEFYAVESQNFVENRTCCRDKE</sequence>
<accession>A0ABM1EPQ5</accession>
<keyword evidence="3 9" id="KW-0378">Hydrolase</keyword>
<evidence type="ECO:0000313" key="13">
    <source>
        <dbReference type="RefSeq" id="XP_014674176.1"/>
    </source>
</evidence>
<keyword evidence="5 9" id="KW-0067">ATP-binding</keyword>
<comment type="catalytic activity">
    <reaction evidence="9">
        <text>ATP + H2O = ADP + phosphate + H(+)</text>
        <dbReference type="Rhea" id="RHEA:13065"/>
        <dbReference type="ChEBI" id="CHEBI:15377"/>
        <dbReference type="ChEBI" id="CHEBI:15378"/>
        <dbReference type="ChEBI" id="CHEBI:30616"/>
        <dbReference type="ChEBI" id="CHEBI:43474"/>
        <dbReference type="ChEBI" id="CHEBI:456216"/>
        <dbReference type="EC" id="5.6.2.3"/>
    </reaction>
</comment>
<keyword evidence="2 9" id="KW-0227">DNA damage</keyword>
<comment type="cofactor">
    <cofactor evidence="9">
        <name>Mg(2+)</name>
        <dbReference type="ChEBI" id="CHEBI:18420"/>
    </cofactor>
</comment>
<dbReference type="RefSeq" id="XP_014674176.1">
    <property type="nucleotide sequence ID" value="XM_014818690.1"/>
</dbReference>
<evidence type="ECO:0000256" key="4">
    <source>
        <dbReference type="ARBA" id="ARBA00022806"/>
    </source>
</evidence>
<keyword evidence="4 9" id="KW-0347">Helicase</keyword>
<evidence type="ECO:0000256" key="6">
    <source>
        <dbReference type="ARBA" id="ARBA00023125"/>
    </source>
</evidence>
<dbReference type="Proteomes" id="UP000695022">
    <property type="component" value="Unplaced"/>
</dbReference>
<evidence type="ECO:0000259" key="11">
    <source>
        <dbReference type="Pfam" id="PF21530"/>
    </source>
</evidence>
<dbReference type="GeneID" id="106814381"/>
<dbReference type="PANTHER" id="PTHR47642:SF5">
    <property type="entry name" value="ATP-DEPENDENT DNA HELICASE"/>
    <property type="match status" value="1"/>
</dbReference>
<keyword evidence="9" id="KW-0233">DNA recombination</keyword>
<dbReference type="EC" id="5.6.2.3" evidence="9"/>
<evidence type="ECO:0000259" key="10">
    <source>
        <dbReference type="Pfam" id="PF05970"/>
    </source>
</evidence>
<keyword evidence="12" id="KW-1185">Reference proteome</keyword>
<evidence type="ECO:0000313" key="12">
    <source>
        <dbReference type="Proteomes" id="UP000695022"/>
    </source>
</evidence>
<reference evidence="13" key="1">
    <citation type="submission" date="2025-08" db="UniProtKB">
        <authorList>
            <consortium name="RefSeq"/>
        </authorList>
    </citation>
    <scope>IDENTIFICATION</scope>
</reference>
<dbReference type="CDD" id="cd18809">
    <property type="entry name" value="SF1_C_RecD"/>
    <property type="match status" value="1"/>
</dbReference>
<dbReference type="InterPro" id="IPR027417">
    <property type="entry name" value="P-loop_NTPase"/>
</dbReference>
<keyword evidence="6" id="KW-0238">DNA-binding</keyword>
<evidence type="ECO:0000256" key="5">
    <source>
        <dbReference type="ARBA" id="ARBA00022840"/>
    </source>
</evidence>